<dbReference type="GO" id="GO:0030170">
    <property type="term" value="F:pyridoxal phosphate binding"/>
    <property type="evidence" value="ECO:0007669"/>
    <property type="project" value="TreeGrafter"/>
</dbReference>
<feature type="active site" description="Proton acceptor" evidence="3">
    <location>
        <position position="181"/>
    </location>
</feature>
<dbReference type="PANTHER" id="PTHR30244">
    <property type="entry name" value="TRANSAMINASE"/>
    <property type="match status" value="1"/>
</dbReference>
<comment type="caution">
    <text evidence="6">The sequence shown here is derived from an EMBL/GenBank/DDBJ whole genome shotgun (WGS) entry which is preliminary data.</text>
</comment>
<evidence type="ECO:0000256" key="2">
    <source>
        <dbReference type="ARBA" id="ARBA00037999"/>
    </source>
</evidence>
<evidence type="ECO:0000256" key="4">
    <source>
        <dbReference type="PIRSR" id="PIRSR000390-2"/>
    </source>
</evidence>
<feature type="modified residue" description="N6-(pyridoxal phosphate)lysine" evidence="4">
    <location>
        <position position="181"/>
    </location>
</feature>
<dbReference type="InterPro" id="IPR000653">
    <property type="entry name" value="DegT/StrS_aminotransferase"/>
</dbReference>
<dbReference type="GO" id="GO:0000271">
    <property type="term" value="P:polysaccharide biosynthetic process"/>
    <property type="evidence" value="ECO:0007669"/>
    <property type="project" value="TreeGrafter"/>
</dbReference>
<comment type="similarity">
    <text evidence="2 5">Belongs to the DegT/DnrJ/EryC1 family.</text>
</comment>
<dbReference type="Gene3D" id="3.90.1150.10">
    <property type="entry name" value="Aspartate Aminotransferase, domain 1"/>
    <property type="match status" value="1"/>
</dbReference>
<dbReference type="Pfam" id="PF01041">
    <property type="entry name" value="DegT_DnrJ_EryC1"/>
    <property type="match status" value="1"/>
</dbReference>
<dbReference type="InterPro" id="IPR015424">
    <property type="entry name" value="PyrdxlP-dep_Trfase"/>
</dbReference>
<dbReference type="SUPFAM" id="SSF53383">
    <property type="entry name" value="PLP-dependent transferases"/>
    <property type="match status" value="1"/>
</dbReference>
<sequence>MKVSFFRLDLIGEEIKEDLIRIIESGRLTRGEFTEKFEEAFKNFLGVRWVKTVNSGTTALYAALRALDVNDKYVVIPALSFMATVDAVLLAGGIPLVIDVDETYTMDVNQLEDALKRYDVKVILPVHLFGNMADMPSINWLAQKYGAYVLEDAAQAHGALLKDIKAGAWGDISAFSFYATKNVSMGEGGTVAVKNPSLVEKVKKLLDFGDTPAFNFRLSEFQCAVGLNSLRRLKENNRRRREIAQRYNKSFKGIFQLQKERGYCVYHVYSLRHPKRDLIREKLEKKGIATKVYYPYLLHELRNTPHLSTSKAKKFKKELFALPIYPSLTDEEINYVISTLLEVVQNL</sequence>
<name>A0A9D0YRC2_AQUAO</name>
<dbReference type="AlphaFoldDB" id="A0A9D0YRC2"/>
<gene>
    <name evidence="6" type="ORF">EYH37_04080</name>
</gene>
<dbReference type="EMBL" id="DQVE01000043">
    <property type="protein sequence ID" value="HIP98524.1"/>
    <property type="molecule type" value="Genomic_DNA"/>
</dbReference>
<evidence type="ECO:0000256" key="5">
    <source>
        <dbReference type="RuleBase" id="RU004508"/>
    </source>
</evidence>
<evidence type="ECO:0000313" key="7">
    <source>
        <dbReference type="Proteomes" id="UP000606463"/>
    </source>
</evidence>
<evidence type="ECO:0000256" key="1">
    <source>
        <dbReference type="ARBA" id="ARBA00022898"/>
    </source>
</evidence>
<keyword evidence="1 4" id="KW-0663">Pyridoxal phosphate</keyword>
<protein>
    <submittedName>
        <fullName evidence="6">DegT/DnrJ/EryC1/StrS family aminotransferase</fullName>
    </submittedName>
</protein>
<accession>A0A9D0YRC2</accession>
<dbReference type="CDD" id="cd00616">
    <property type="entry name" value="AHBA_syn"/>
    <property type="match status" value="1"/>
</dbReference>
<reference evidence="6" key="1">
    <citation type="journal article" date="2020" name="ISME J.">
        <title>Gammaproteobacteria mediating utilization of methyl-, sulfur- and petroleum organic compounds in deep ocean hydrothermal plumes.</title>
        <authorList>
            <person name="Zhou Z."/>
            <person name="Liu Y."/>
            <person name="Pan J."/>
            <person name="Cron B.R."/>
            <person name="Toner B.M."/>
            <person name="Anantharaman K."/>
            <person name="Breier J.A."/>
            <person name="Dick G.J."/>
            <person name="Li M."/>
        </authorList>
    </citation>
    <scope>NUCLEOTIDE SEQUENCE</scope>
    <source>
        <strain evidence="6">SZUA-1501</strain>
    </source>
</reference>
<keyword evidence="6" id="KW-0808">Transferase</keyword>
<organism evidence="6 7">
    <name type="scientific">Aquifex aeolicus</name>
    <dbReference type="NCBI Taxonomy" id="63363"/>
    <lineage>
        <taxon>Bacteria</taxon>
        <taxon>Pseudomonadati</taxon>
        <taxon>Aquificota</taxon>
        <taxon>Aquificia</taxon>
        <taxon>Aquificales</taxon>
        <taxon>Aquificaceae</taxon>
        <taxon>Aquifex</taxon>
    </lineage>
</organism>
<keyword evidence="6" id="KW-0032">Aminotransferase</keyword>
<dbReference type="GO" id="GO:0008483">
    <property type="term" value="F:transaminase activity"/>
    <property type="evidence" value="ECO:0007669"/>
    <property type="project" value="UniProtKB-KW"/>
</dbReference>
<dbReference type="InterPro" id="IPR015421">
    <property type="entry name" value="PyrdxlP-dep_Trfase_major"/>
</dbReference>
<dbReference type="InterPro" id="IPR015422">
    <property type="entry name" value="PyrdxlP-dep_Trfase_small"/>
</dbReference>
<proteinExistence type="inferred from homology"/>
<dbReference type="Proteomes" id="UP000606463">
    <property type="component" value="Unassembled WGS sequence"/>
</dbReference>
<evidence type="ECO:0000313" key="6">
    <source>
        <dbReference type="EMBL" id="HIP98524.1"/>
    </source>
</evidence>
<dbReference type="PANTHER" id="PTHR30244:SF36">
    <property type="entry name" value="3-OXO-GLUCOSE-6-PHOSPHATE:GLUTAMATE AMINOTRANSFERASE"/>
    <property type="match status" value="1"/>
</dbReference>
<evidence type="ECO:0000256" key="3">
    <source>
        <dbReference type="PIRSR" id="PIRSR000390-1"/>
    </source>
</evidence>
<dbReference type="Gene3D" id="3.40.640.10">
    <property type="entry name" value="Type I PLP-dependent aspartate aminotransferase-like (Major domain)"/>
    <property type="match status" value="1"/>
</dbReference>
<dbReference type="PIRSF" id="PIRSF000390">
    <property type="entry name" value="PLP_StrS"/>
    <property type="match status" value="1"/>
</dbReference>